<dbReference type="EMBL" id="MFZG01000006">
    <property type="protein sequence ID" value="OGK17488.1"/>
    <property type="molecule type" value="Genomic_DNA"/>
</dbReference>
<proteinExistence type="predicted"/>
<dbReference type="AlphaFoldDB" id="A0A1F7GEZ2"/>
<feature type="domain" description="DUF4874" evidence="4">
    <location>
        <begin position="140"/>
        <end position="255"/>
    </location>
</feature>
<comment type="caution">
    <text evidence="5">The sequence shown here is derived from an EMBL/GenBank/DDBJ whole genome shotgun (WGS) entry which is preliminary data.</text>
</comment>
<dbReference type="Pfam" id="PF16116">
    <property type="entry name" value="DUF4832"/>
    <property type="match status" value="1"/>
</dbReference>
<evidence type="ECO:0000259" key="3">
    <source>
        <dbReference type="Pfam" id="PF16116"/>
    </source>
</evidence>
<dbReference type="Gene3D" id="1.10.1330.10">
    <property type="entry name" value="Dockerin domain"/>
    <property type="match status" value="1"/>
</dbReference>
<protein>
    <recommendedName>
        <fullName evidence="7">Dockerin domain-containing protein</fullName>
    </recommendedName>
</protein>
<keyword evidence="2" id="KW-1133">Transmembrane helix</keyword>
<evidence type="ECO:0000313" key="5">
    <source>
        <dbReference type="EMBL" id="OGK17488.1"/>
    </source>
</evidence>
<name>A0A1F7GEZ2_9BACT</name>
<keyword evidence="2" id="KW-0472">Membrane</keyword>
<feature type="compositionally biased region" description="Low complexity" evidence="1">
    <location>
        <begin position="544"/>
        <end position="555"/>
    </location>
</feature>
<sequence length="627" mass="68575">MANPNHSKGIKINAGSLFFLLLAVFIVLLINVYLLLNKNLTYRSSAAGSLVSVSFQPDNNEIPNPERGFMRQSNIFVDQPFDPSKIGKKDPNDTVDWVYFHLENYRDPRDGSGIKLCADLSNCTSSEYQGKLLEPLGSGKGLDTVKATFDTARSKGLKLVIRFIYNWGPGSSSDPLQVNPDVPLSVALQHLNQLKPLIIANTDVIVAVQAGFVGHWGEWHSSKYLDSLTSRKAIIDELLAVVPADRMLQVRYPRYVEKFYGGPIAAAQAFNQSGLSRIGLHDDAFLRDDTDGNTFNSSVKGQKISTYCDSSPNAIQCWRDYYSQTSQYTPSGGEAGTHSSTPSTFAACSNALTQLSKQHFSFLNNGYSLVTLNNWVNQGCMPEIRRRLGYRFVLNKLTLLNQVAPGGNLELHLDLINQGFASPYNPRPVYLVLRQSNASYVKEIALTSVDPRRWLPGQTINVDLNVPIPQDVPNGSYSVYLWLPDASASIKTRSEYAIRFANQNIWQSGTGYNLIFSNLAVSGSPVTPIPTSILSPTPLPSSIIKSPTPGSLSPTSTPPTPTQISPTPGTGKPGDANGDGRVNSLDLWIWLLHFGQDTVNGAADGDFNLDKTVGVFDFVVLLQGYGS</sequence>
<reference evidence="5 6" key="1">
    <citation type="journal article" date="2016" name="Nat. Commun.">
        <title>Thousands of microbial genomes shed light on interconnected biogeochemical processes in an aquifer system.</title>
        <authorList>
            <person name="Anantharaman K."/>
            <person name="Brown C.T."/>
            <person name="Hug L.A."/>
            <person name="Sharon I."/>
            <person name="Castelle C.J."/>
            <person name="Probst A.J."/>
            <person name="Thomas B.C."/>
            <person name="Singh A."/>
            <person name="Wilkins M.J."/>
            <person name="Karaoz U."/>
            <person name="Brodie E.L."/>
            <person name="Williams K.H."/>
            <person name="Hubbard S.S."/>
            <person name="Banfield J.F."/>
        </authorList>
    </citation>
    <scope>NUCLEOTIDE SEQUENCE [LARGE SCALE GENOMIC DNA]</scope>
</reference>
<evidence type="ECO:0008006" key="7">
    <source>
        <dbReference type="Google" id="ProtNLM"/>
    </source>
</evidence>
<gene>
    <name evidence="5" type="ORF">A2774_05590</name>
</gene>
<feature type="region of interest" description="Disordered" evidence="1">
    <location>
        <begin position="544"/>
        <end position="578"/>
    </location>
</feature>
<organism evidence="5 6">
    <name type="scientific">Candidatus Roizmanbacteria bacterium RIFCSPHIGHO2_01_FULL_39_12c</name>
    <dbReference type="NCBI Taxonomy" id="1802031"/>
    <lineage>
        <taxon>Bacteria</taxon>
        <taxon>Candidatus Roizmaniibacteriota</taxon>
    </lineage>
</organism>
<accession>A0A1F7GEZ2</accession>
<dbReference type="Proteomes" id="UP000177208">
    <property type="component" value="Unassembled WGS sequence"/>
</dbReference>
<evidence type="ECO:0000259" key="4">
    <source>
        <dbReference type="Pfam" id="PF16173"/>
    </source>
</evidence>
<feature type="domain" description="DUF4832" evidence="3">
    <location>
        <begin position="277"/>
        <end position="502"/>
    </location>
</feature>
<evidence type="ECO:0000256" key="2">
    <source>
        <dbReference type="SAM" id="Phobius"/>
    </source>
</evidence>
<evidence type="ECO:0000256" key="1">
    <source>
        <dbReference type="SAM" id="MobiDB-lite"/>
    </source>
</evidence>
<keyword evidence="2" id="KW-0812">Transmembrane</keyword>
<evidence type="ECO:0000313" key="6">
    <source>
        <dbReference type="Proteomes" id="UP000177208"/>
    </source>
</evidence>
<dbReference type="InterPro" id="IPR032379">
    <property type="entry name" value="DUF4874"/>
</dbReference>
<dbReference type="SUPFAM" id="SSF63446">
    <property type="entry name" value="Type I dockerin domain"/>
    <property type="match status" value="1"/>
</dbReference>
<dbReference type="InterPro" id="IPR032267">
    <property type="entry name" value="DUF4832"/>
</dbReference>
<dbReference type="CDD" id="cd14256">
    <property type="entry name" value="Dockerin_I"/>
    <property type="match status" value="1"/>
</dbReference>
<dbReference type="InterPro" id="IPR036439">
    <property type="entry name" value="Dockerin_dom_sf"/>
</dbReference>
<feature type="transmembrane region" description="Helical" evidence="2">
    <location>
        <begin position="12"/>
        <end position="36"/>
    </location>
</feature>
<dbReference type="GO" id="GO:0000272">
    <property type="term" value="P:polysaccharide catabolic process"/>
    <property type="evidence" value="ECO:0007669"/>
    <property type="project" value="InterPro"/>
</dbReference>
<dbReference type="PROSITE" id="PS00018">
    <property type="entry name" value="EF_HAND_1"/>
    <property type="match status" value="1"/>
</dbReference>
<dbReference type="InterPro" id="IPR018247">
    <property type="entry name" value="EF_Hand_1_Ca_BS"/>
</dbReference>
<dbReference type="Pfam" id="PF16173">
    <property type="entry name" value="DUF4874"/>
    <property type="match status" value="1"/>
</dbReference>